<sequence length="169" mass="18491">MDDIWMQNGSNPNKILMMPSTTQSQPFPHPESHWRMYSVLNSGQFSGNFGRLSTNTNHNITTGLTYSQQTIASTSVSSSSSSPSTTTSVSLLSSPSHHHHHLHQQQQQNIHSSMITKRSESASSINDTMNTTTSTGETTIASAIKNMIKTESKSIDATIFANSVCLIYL</sequence>
<dbReference type="Proteomes" id="UP000095285">
    <property type="component" value="Unassembled WGS sequence"/>
</dbReference>
<dbReference type="WBParaSite" id="EN70_2318">
    <property type="protein sequence ID" value="EN70_2318"/>
    <property type="gene ID" value="EN70_2318"/>
</dbReference>
<reference evidence="2" key="1">
    <citation type="submission" date="2012-04" db="EMBL/GenBank/DDBJ databases">
        <title>The Genome Sequence of Loa loa.</title>
        <authorList>
            <consortium name="The Broad Institute Genome Sequencing Platform"/>
            <consortium name="Broad Institute Genome Sequencing Center for Infectious Disease"/>
            <person name="Nutman T.B."/>
            <person name="Fink D.L."/>
            <person name="Russ C."/>
            <person name="Young S."/>
            <person name="Zeng Q."/>
            <person name="Gargeya S."/>
            <person name="Alvarado L."/>
            <person name="Berlin A."/>
            <person name="Chapman S.B."/>
            <person name="Chen Z."/>
            <person name="Freedman E."/>
            <person name="Gellesch M."/>
            <person name="Goldberg J."/>
            <person name="Griggs A."/>
            <person name="Gujja S."/>
            <person name="Heilman E.R."/>
            <person name="Heiman D."/>
            <person name="Howarth C."/>
            <person name="Mehta T."/>
            <person name="Neiman D."/>
            <person name="Pearson M."/>
            <person name="Roberts A."/>
            <person name="Saif S."/>
            <person name="Shea T."/>
            <person name="Shenoy N."/>
            <person name="Sisk P."/>
            <person name="Stolte C."/>
            <person name="Sykes S."/>
            <person name="White J."/>
            <person name="Yandava C."/>
            <person name="Haas B."/>
            <person name="Henn M.R."/>
            <person name="Nusbaum C."/>
            <person name="Birren B."/>
        </authorList>
    </citation>
    <scope>NUCLEOTIDE SEQUENCE [LARGE SCALE GENOMIC DNA]</scope>
</reference>
<proteinExistence type="predicted"/>
<evidence type="ECO:0000313" key="2">
    <source>
        <dbReference type="Proteomes" id="UP000095285"/>
    </source>
</evidence>
<dbReference type="AlphaFoldDB" id="A0A1I7VGK9"/>
<evidence type="ECO:0000313" key="3">
    <source>
        <dbReference type="WBParaSite" id="EN70_2318"/>
    </source>
</evidence>
<dbReference type="OrthoDB" id="5875843at2759"/>
<feature type="compositionally biased region" description="Low complexity" evidence="1">
    <location>
        <begin position="104"/>
        <end position="113"/>
    </location>
</feature>
<keyword evidence="2" id="KW-1185">Reference proteome</keyword>
<evidence type="ECO:0000256" key="1">
    <source>
        <dbReference type="SAM" id="MobiDB-lite"/>
    </source>
</evidence>
<protein>
    <submittedName>
        <fullName evidence="3">Uncharacterized protein</fullName>
    </submittedName>
</protein>
<feature type="compositionally biased region" description="Low complexity" evidence="1">
    <location>
        <begin position="75"/>
        <end position="95"/>
    </location>
</feature>
<name>A0A1I7VGK9_LOALO</name>
<reference evidence="3" key="2">
    <citation type="submission" date="2016-11" db="UniProtKB">
        <authorList>
            <consortium name="WormBaseParasite"/>
        </authorList>
    </citation>
    <scope>IDENTIFICATION</scope>
</reference>
<gene>
    <name evidence="3" type="primary">LOAG_12787</name>
</gene>
<dbReference type="InParanoid" id="A0A1I7VGK9"/>
<accession>A0A1I7VGK9</accession>
<feature type="region of interest" description="Disordered" evidence="1">
    <location>
        <begin position="75"/>
        <end position="134"/>
    </location>
</feature>
<organism evidence="2 3">
    <name type="scientific">Loa loa</name>
    <name type="common">Eye worm</name>
    <name type="synonym">Filaria loa</name>
    <dbReference type="NCBI Taxonomy" id="7209"/>
    <lineage>
        <taxon>Eukaryota</taxon>
        <taxon>Metazoa</taxon>
        <taxon>Ecdysozoa</taxon>
        <taxon>Nematoda</taxon>
        <taxon>Chromadorea</taxon>
        <taxon>Rhabditida</taxon>
        <taxon>Spirurina</taxon>
        <taxon>Spiruromorpha</taxon>
        <taxon>Filarioidea</taxon>
        <taxon>Onchocercidae</taxon>
        <taxon>Loa</taxon>
    </lineage>
</organism>